<evidence type="ECO:0000256" key="4">
    <source>
        <dbReference type="ARBA" id="ARBA00022679"/>
    </source>
</evidence>
<evidence type="ECO:0000256" key="5">
    <source>
        <dbReference type="ARBA" id="ARBA00023136"/>
    </source>
</evidence>
<dbReference type="OrthoDB" id="1016922at2"/>
<evidence type="ECO:0000256" key="1">
    <source>
        <dbReference type="ARBA" id="ARBA00004236"/>
    </source>
</evidence>
<dbReference type="CDD" id="cd00761">
    <property type="entry name" value="Glyco_tranf_GTA_type"/>
    <property type="match status" value="1"/>
</dbReference>
<name>A0A6I4IBR6_9SPHI</name>
<dbReference type="PANTHER" id="PTHR43646">
    <property type="entry name" value="GLYCOSYLTRANSFERASE"/>
    <property type="match status" value="1"/>
</dbReference>
<dbReference type="Gene3D" id="3.90.550.10">
    <property type="entry name" value="Spore Coat Polysaccharide Biosynthesis Protein SpsA, Chain A"/>
    <property type="match status" value="1"/>
</dbReference>
<accession>A0A6I4IBR6</accession>
<organism evidence="7 8">
    <name type="scientific">Mucilaginibacter aquatilis</name>
    <dbReference type="NCBI Taxonomy" id="1517760"/>
    <lineage>
        <taxon>Bacteria</taxon>
        <taxon>Pseudomonadati</taxon>
        <taxon>Bacteroidota</taxon>
        <taxon>Sphingobacteriia</taxon>
        <taxon>Sphingobacteriales</taxon>
        <taxon>Sphingobacteriaceae</taxon>
        <taxon>Mucilaginibacter</taxon>
    </lineage>
</organism>
<dbReference type="GO" id="GO:0005886">
    <property type="term" value="C:plasma membrane"/>
    <property type="evidence" value="ECO:0007669"/>
    <property type="project" value="UniProtKB-SubCell"/>
</dbReference>
<dbReference type="InterPro" id="IPR029044">
    <property type="entry name" value="Nucleotide-diphossugar_trans"/>
</dbReference>
<dbReference type="Proteomes" id="UP000434850">
    <property type="component" value="Unassembled WGS sequence"/>
</dbReference>
<protein>
    <submittedName>
        <fullName evidence="7">Glycosyltransferase</fullName>
    </submittedName>
</protein>
<keyword evidence="4 7" id="KW-0808">Transferase</keyword>
<evidence type="ECO:0000313" key="8">
    <source>
        <dbReference type="Proteomes" id="UP000434850"/>
    </source>
</evidence>
<dbReference type="SUPFAM" id="SSF53448">
    <property type="entry name" value="Nucleotide-diphospho-sugar transferases"/>
    <property type="match status" value="1"/>
</dbReference>
<gene>
    <name evidence="7" type="ORF">GO816_07655</name>
</gene>
<keyword evidence="5" id="KW-0472">Membrane</keyword>
<keyword evidence="3" id="KW-0328">Glycosyltransferase</keyword>
<dbReference type="Pfam" id="PF00535">
    <property type="entry name" value="Glycos_transf_2"/>
    <property type="match status" value="1"/>
</dbReference>
<reference evidence="7 8" key="1">
    <citation type="submission" date="2019-12" db="EMBL/GenBank/DDBJ databases">
        <title>Mucilaginibacter sp. HME9299 genome sequencing and assembly.</title>
        <authorList>
            <person name="Kang H."/>
            <person name="Kim H."/>
            <person name="Joh K."/>
        </authorList>
    </citation>
    <scope>NUCLEOTIDE SEQUENCE [LARGE SCALE GENOMIC DNA]</scope>
    <source>
        <strain evidence="7 8">HME9299</strain>
    </source>
</reference>
<evidence type="ECO:0000313" key="7">
    <source>
        <dbReference type="EMBL" id="MVN90996.1"/>
    </source>
</evidence>
<dbReference type="GO" id="GO:0016757">
    <property type="term" value="F:glycosyltransferase activity"/>
    <property type="evidence" value="ECO:0007669"/>
    <property type="project" value="UniProtKB-KW"/>
</dbReference>
<proteinExistence type="predicted"/>
<evidence type="ECO:0000256" key="2">
    <source>
        <dbReference type="ARBA" id="ARBA00022475"/>
    </source>
</evidence>
<keyword evidence="8" id="KW-1185">Reference proteome</keyword>
<evidence type="ECO:0000259" key="6">
    <source>
        <dbReference type="Pfam" id="PF00535"/>
    </source>
</evidence>
<keyword evidence="2" id="KW-1003">Cell membrane</keyword>
<sequence length="267" mass="30538">MRPVSIPAYVRDFFYNKQDPAKVREAYQKLRKNSAVPDVTISIPAYNEEDTIVQTLASLCNNETKWSVEINVINNNSKDKTEELVKACGVNCILETTQGITPARNRGLAEAKGKFILNADADTIYPRFWVEEMIKPLADESRKVAITYGLFSFIPVGSTGRFTYFFYEHLSDLTRIYNQYFKNEAVNVYGFDSGFRREEGLQVDSFNHPPGTNEDGYLALKLKNKGFGSIHRVTSPQSIVWTTDRRLQIDGGLWKAILKRFKRVFFS</sequence>
<dbReference type="PANTHER" id="PTHR43646:SF2">
    <property type="entry name" value="GLYCOSYLTRANSFERASE 2-LIKE DOMAIN-CONTAINING PROTEIN"/>
    <property type="match status" value="1"/>
</dbReference>
<dbReference type="EMBL" id="WQLA01000002">
    <property type="protein sequence ID" value="MVN90996.1"/>
    <property type="molecule type" value="Genomic_DNA"/>
</dbReference>
<evidence type="ECO:0000256" key="3">
    <source>
        <dbReference type="ARBA" id="ARBA00022676"/>
    </source>
</evidence>
<dbReference type="RefSeq" id="WP_157540758.1">
    <property type="nucleotide sequence ID" value="NZ_WQLA01000002.1"/>
</dbReference>
<dbReference type="AlphaFoldDB" id="A0A6I4IBR6"/>
<feature type="domain" description="Glycosyltransferase 2-like" evidence="6">
    <location>
        <begin position="41"/>
        <end position="197"/>
    </location>
</feature>
<comment type="caution">
    <text evidence="7">The sequence shown here is derived from an EMBL/GenBank/DDBJ whole genome shotgun (WGS) entry which is preliminary data.</text>
</comment>
<comment type="subcellular location">
    <subcellularLocation>
        <location evidence="1">Cell membrane</location>
    </subcellularLocation>
</comment>
<dbReference type="InterPro" id="IPR001173">
    <property type="entry name" value="Glyco_trans_2-like"/>
</dbReference>